<dbReference type="RefSeq" id="WP_111348665.1">
    <property type="nucleotide sequence ID" value="NZ_JAIWKD010000007.1"/>
</dbReference>
<proteinExistence type="predicted"/>
<dbReference type="Gene3D" id="1.10.1200.10">
    <property type="entry name" value="ACP-like"/>
    <property type="match status" value="1"/>
</dbReference>
<dbReference type="AlphaFoldDB" id="A0A8B2NWL3"/>
<name>A0A8B2NWL3_9HYPH</name>
<organism evidence="2 3">
    <name type="scientific">Acuticoccus sediminis</name>
    <dbReference type="NCBI Taxonomy" id="2184697"/>
    <lineage>
        <taxon>Bacteria</taxon>
        <taxon>Pseudomonadati</taxon>
        <taxon>Pseudomonadota</taxon>
        <taxon>Alphaproteobacteria</taxon>
        <taxon>Hyphomicrobiales</taxon>
        <taxon>Amorphaceae</taxon>
        <taxon>Acuticoccus</taxon>
    </lineage>
</organism>
<dbReference type="InterPro" id="IPR036736">
    <property type="entry name" value="ACP-like_sf"/>
</dbReference>
<evidence type="ECO:0000259" key="1">
    <source>
        <dbReference type="PROSITE" id="PS50075"/>
    </source>
</evidence>
<dbReference type="PROSITE" id="PS50075">
    <property type="entry name" value="CARRIER"/>
    <property type="match status" value="1"/>
</dbReference>
<dbReference type="EMBL" id="QHHQ01000004">
    <property type="protein sequence ID" value="RAI00087.1"/>
    <property type="molecule type" value="Genomic_DNA"/>
</dbReference>
<dbReference type="Proteomes" id="UP000249590">
    <property type="component" value="Unassembled WGS sequence"/>
</dbReference>
<comment type="caution">
    <text evidence="2">The sequence shown here is derived from an EMBL/GenBank/DDBJ whole genome shotgun (WGS) entry which is preliminary data.</text>
</comment>
<evidence type="ECO:0000313" key="3">
    <source>
        <dbReference type="Proteomes" id="UP000249590"/>
    </source>
</evidence>
<reference evidence="2 3" key="1">
    <citation type="submission" date="2018-05" db="EMBL/GenBank/DDBJ databases">
        <title>Acuticoccus sediminis sp. nov., isolated from deep-sea sediment of Indian Ocean.</title>
        <authorList>
            <person name="Liu X."/>
            <person name="Lai Q."/>
            <person name="Du Y."/>
            <person name="Sun F."/>
            <person name="Zhang X."/>
            <person name="Wang S."/>
            <person name="Shao Z."/>
        </authorList>
    </citation>
    <scope>NUCLEOTIDE SEQUENCE [LARGE SCALE GENOMIC DNA]</scope>
    <source>
        <strain evidence="2 3">PTG4-2</strain>
    </source>
</reference>
<dbReference type="OrthoDB" id="7726078at2"/>
<dbReference type="InterPro" id="IPR009081">
    <property type="entry name" value="PP-bd_ACP"/>
</dbReference>
<protein>
    <submittedName>
        <fullName evidence="2">Phosphopantetheine-binding protein</fullName>
    </submittedName>
</protein>
<gene>
    <name evidence="2" type="ORF">DLJ53_20435</name>
</gene>
<dbReference type="SUPFAM" id="SSF47336">
    <property type="entry name" value="ACP-like"/>
    <property type="match status" value="1"/>
</dbReference>
<keyword evidence="3" id="KW-1185">Reference proteome</keyword>
<sequence>MEAPIETNDTKTVPARAEVSEWMIAYVVSALGIQRDDFSPEARFDSYGLDSAELVIMTGIMEEQFNIEIDPELLFETPTVTGVLDNLVAAGTVRP</sequence>
<evidence type="ECO:0000313" key="2">
    <source>
        <dbReference type="EMBL" id="RAI00087.1"/>
    </source>
</evidence>
<dbReference type="Pfam" id="PF00550">
    <property type="entry name" value="PP-binding"/>
    <property type="match status" value="1"/>
</dbReference>
<feature type="domain" description="Carrier" evidence="1">
    <location>
        <begin position="17"/>
        <end position="91"/>
    </location>
</feature>
<accession>A0A8B2NWL3</accession>